<protein>
    <recommendedName>
        <fullName evidence="24">Receptor kinase-like protein Xa21</fullName>
        <ecNumber evidence="4">2.7.11.1</ecNumber>
    </recommendedName>
</protein>
<dbReference type="SUPFAM" id="SSF52058">
    <property type="entry name" value="L domain-like"/>
    <property type="match status" value="3"/>
</dbReference>
<evidence type="ECO:0000256" key="24">
    <source>
        <dbReference type="ARBA" id="ARBA00072040"/>
    </source>
</evidence>
<evidence type="ECO:0000256" key="20">
    <source>
        <dbReference type="ARBA" id="ARBA00047899"/>
    </source>
</evidence>
<keyword evidence="10 26" id="KW-0812">Transmembrane</keyword>
<evidence type="ECO:0000259" key="27">
    <source>
        <dbReference type="PROSITE" id="PS50011"/>
    </source>
</evidence>
<dbReference type="PANTHER" id="PTHR27000:SF785">
    <property type="entry name" value="PROTEIN KINASE DOMAIN-CONTAINING PROTEIN"/>
    <property type="match status" value="1"/>
</dbReference>
<comment type="catalytic activity">
    <reaction evidence="21">
        <text>L-seryl-[protein] + ATP = O-phospho-L-seryl-[protein] + ADP + H(+)</text>
        <dbReference type="Rhea" id="RHEA:17989"/>
        <dbReference type="Rhea" id="RHEA-COMP:9863"/>
        <dbReference type="Rhea" id="RHEA-COMP:11604"/>
        <dbReference type="ChEBI" id="CHEBI:15378"/>
        <dbReference type="ChEBI" id="CHEBI:29999"/>
        <dbReference type="ChEBI" id="CHEBI:30616"/>
        <dbReference type="ChEBI" id="CHEBI:83421"/>
        <dbReference type="ChEBI" id="CHEBI:456216"/>
        <dbReference type="EC" id="2.7.11.1"/>
    </reaction>
</comment>
<feature type="binding site" evidence="25">
    <location>
        <position position="852"/>
    </location>
    <ligand>
        <name>ATP</name>
        <dbReference type="ChEBI" id="CHEBI:30616"/>
    </ligand>
</feature>
<dbReference type="InterPro" id="IPR008271">
    <property type="entry name" value="Ser/Thr_kinase_AS"/>
</dbReference>
<evidence type="ECO:0000256" key="15">
    <source>
        <dbReference type="ARBA" id="ARBA00022840"/>
    </source>
</evidence>
<dbReference type="Gene3D" id="1.10.510.10">
    <property type="entry name" value="Transferase(Phosphotransferase) domain 1"/>
    <property type="match status" value="1"/>
</dbReference>
<evidence type="ECO:0000256" key="4">
    <source>
        <dbReference type="ARBA" id="ARBA00012513"/>
    </source>
</evidence>
<dbReference type="InterPro" id="IPR032675">
    <property type="entry name" value="LRR_dom_sf"/>
</dbReference>
<dbReference type="FunFam" id="3.30.200.20:FF:000432">
    <property type="entry name" value="LRR receptor-like serine/threonine-protein kinase EFR"/>
    <property type="match status" value="1"/>
</dbReference>
<dbReference type="SMART" id="SM00220">
    <property type="entry name" value="S_TKc"/>
    <property type="match status" value="1"/>
</dbReference>
<evidence type="ECO:0000256" key="14">
    <source>
        <dbReference type="ARBA" id="ARBA00022777"/>
    </source>
</evidence>
<dbReference type="Gene3D" id="3.80.10.10">
    <property type="entry name" value="Ribonuclease Inhibitor"/>
    <property type="match status" value="4"/>
</dbReference>
<dbReference type="InterPro" id="IPR011009">
    <property type="entry name" value="Kinase-like_dom_sf"/>
</dbReference>
<evidence type="ECO:0000256" key="23">
    <source>
        <dbReference type="ARBA" id="ARBA00056628"/>
    </source>
</evidence>
<dbReference type="InterPro" id="IPR017441">
    <property type="entry name" value="Protein_kinase_ATP_BS"/>
</dbReference>
<keyword evidence="15 25" id="KW-0067">ATP-binding</keyword>
<evidence type="ECO:0000256" key="26">
    <source>
        <dbReference type="SAM" id="Phobius"/>
    </source>
</evidence>
<dbReference type="GO" id="GO:0005524">
    <property type="term" value="F:ATP binding"/>
    <property type="evidence" value="ECO:0007669"/>
    <property type="project" value="UniProtKB-UniRule"/>
</dbReference>
<evidence type="ECO:0000256" key="10">
    <source>
        <dbReference type="ARBA" id="ARBA00022692"/>
    </source>
</evidence>
<evidence type="ECO:0000256" key="3">
    <source>
        <dbReference type="ARBA" id="ARBA00008684"/>
    </source>
</evidence>
<keyword evidence="29" id="KW-1185">Reference proteome</keyword>
<keyword evidence="11" id="KW-0732">Signal</keyword>
<accession>A0A8T0XMS7</accession>
<evidence type="ECO:0000256" key="25">
    <source>
        <dbReference type="PROSITE-ProRule" id="PRU10141"/>
    </source>
</evidence>
<dbReference type="SUPFAM" id="SSF56112">
    <property type="entry name" value="Protein kinase-like (PK-like)"/>
    <property type="match status" value="1"/>
</dbReference>
<sequence>MADLFIKLHRHFYISVHVFFILLCTLPSSIAVTEKFSDDRQALLSFKSQLSNDPLGALASWHNDSANFCKWQGITCSKRHTNRVIALDLHSKGLVGQIPLSIANLSFLTAIDLSDNHLHSAIPYEIGGLKRLRKLNLSMNSLDGTIPAALSSLSSLEEISLWNNSLSGEIPSNLSRCSNLKLIHFSSNKLQGRIPTWVGTLPALQALILSGNKFVGNIPDSLGTTPSLTYVNLGQNYLTGGIPRNITNSQSLQSLVLPYNGLSGRIPPELFNSSSLLVLDLTRNNFNGAIPSVSSVSSPLFSLTLGGNSLSGSIPVSLANFSSLSMLYLGDNNLIGSIPDSLGMLQLEKLDISINKLSGLVPYSIYNMSSLTFLSIGNNSFAGKLPWNIGLLLPSISTLILQANRFEGPIPTSLANASSIEVLDLGVNSFHGLVPKLGTLTMLKELDTGVNHLEGQVWSSLSSLVNCSNLVKLLLDDNKFTGSLPESVGNFTININWLWLSKNKFSGSIPSSIGNLKNLTLLYADQNQLTGSIPSNIGDLHKLGSLSLARNKLTGVIPNSIGNLEQVEELYLDNNELEGTIPSTLEGCKNLLILNLSSNSLDGSIPVELFRLSSLSRGLDLSNNLISGSIPSQVGNLINLGQLYLSGNLLSGKVPVSIGQCVLLQSLKLDQNSLDGGIPDSFRNLKGIEEMDLSQNQLSGPIPSFFGSYTSLQYLNLSFNDFSGPVPTGSPFDSTAEVSLQGNKMLCALTTTHGLPPCYLSGKRISYILKIVLPLGIFSLLSLLVLLWLFFTKRRRQPQRVFISNRKLKKVSYADIVKGTNHFSPDNLVGMGRFGAVYKAVLDVAAPPVAIKVFNLEQHGAVKSFCDECKVLKTIRHRNLINAITLCSTIDYSGKEFKALIFEYMPNGSLEKWIHPTTYGSGERPLNLRERINIAMDVAYALDYLHNHCVPALVHCDLKPSNILLDYDMTAHVADFGLTKFLNTSSSMQHNSSTMSSCGPIGSIGYIAPEYALGVKNTTEGDVYSYGVLLLQMITGKRPTDEIFKDGLNLHNFVYAAFPERISEILDANLLQELSDTGCDSEEQNCAEAWMHGCIIPLLKVGLLCCMELPRQRLRIGDVCSEVAGIKDEYLMSLLQLKQRNGY</sequence>
<dbReference type="InterPro" id="IPR000719">
    <property type="entry name" value="Prot_kinase_dom"/>
</dbReference>
<evidence type="ECO:0000256" key="18">
    <source>
        <dbReference type="ARBA" id="ARBA00023170"/>
    </source>
</evidence>
<gene>
    <name evidence="28" type="ORF">PVAP13_1KG256405</name>
</gene>
<dbReference type="SMART" id="SM00369">
    <property type="entry name" value="LRR_TYP"/>
    <property type="match status" value="9"/>
</dbReference>
<keyword evidence="17 26" id="KW-0472">Membrane</keyword>
<evidence type="ECO:0000256" key="8">
    <source>
        <dbReference type="ARBA" id="ARBA00022614"/>
    </source>
</evidence>
<evidence type="ECO:0000256" key="7">
    <source>
        <dbReference type="ARBA" id="ARBA00022553"/>
    </source>
</evidence>
<dbReference type="InterPro" id="IPR013210">
    <property type="entry name" value="LRR_N_plant-typ"/>
</dbReference>
<comment type="subcellular location">
    <subcellularLocation>
        <location evidence="1">Cell membrane</location>
        <topology evidence="1">Single-pass membrane protein</topology>
    </subcellularLocation>
    <subcellularLocation>
        <location evidence="2">Endoplasmic reticulum membrane</location>
        <topology evidence="2">Single-pass membrane protein</topology>
    </subcellularLocation>
</comment>
<evidence type="ECO:0000256" key="12">
    <source>
        <dbReference type="ARBA" id="ARBA00022737"/>
    </source>
</evidence>
<dbReference type="Pfam" id="PF08263">
    <property type="entry name" value="LRRNT_2"/>
    <property type="match status" value="1"/>
</dbReference>
<dbReference type="Pfam" id="PF00069">
    <property type="entry name" value="Pkinase"/>
    <property type="match status" value="1"/>
</dbReference>
<dbReference type="EC" id="2.7.11.1" evidence="4"/>
<dbReference type="FunFam" id="1.10.510.10:FF:000358">
    <property type="entry name" value="Putative leucine-rich repeat receptor-like serine/threonine-protein kinase"/>
    <property type="match status" value="1"/>
</dbReference>
<keyword evidence="5" id="KW-1003">Cell membrane</keyword>
<keyword evidence="7" id="KW-0597">Phosphoprotein</keyword>
<comment type="function">
    <text evidence="22">Receptor kinase that detects X.oryzae pv. oryzae protein Ax21 to promote innate immunity. Following X.oryzae pv. oryzae protein Ax21 detection, undergoes cleavage, releasing the processed protein kinase Xa21 chain.</text>
</comment>
<dbReference type="OrthoDB" id="655580at2759"/>
<keyword evidence="19" id="KW-0325">Glycoprotein</keyword>
<keyword evidence="13 25" id="KW-0547">Nucleotide-binding</keyword>
<evidence type="ECO:0000313" key="28">
    <source>
        <dbReference type="EMBL" id="KAG2658463.1"/>
    </source>
</evidence>
<evidence type="ECO:0000256" key="17">
    <source>
        <dbReference type="ARBA" id="ARBA00023136"/>
    </source>
</evidence>
<evidence type="ECO:0000256" key="21">
    <source>
        <dbReference type="ARBA" id="ARBA00048679"/>
    </source>
</evidence>
<keyword evidence="14" id="KW-0418">Kinase</keyword>
<keyword evidence="12" id="KW-0677">Repeat</keyword>
<evidence type="ECO:0000256" key="5">
    <source>
        <dbReference type="ARBA" id="ARBA00022475"/>
    </source>
</evidence>
<evidence type="ECO:0000256" key="6">
    <source>
        <dbReference type="ARBA" id="ARBA00022527"/>
    </source>
</evidence>
<comment type="function">
    <text evidence="23">The processed protein kinase Xa21 chain released by protein cleavage after X.oryzae pv. oryzae protein Ax21 detection translocates into the nucleus where it can bind and regulate WRKY62, a transcription factor. Confers resistance to the bacterial pathogen X.oryzae pv. oryzae (Xoo).</text>
</comment>
<comment type="caution">
    <text evidence="28">The sequence shown here is derived from an EMBL/GenBank/DDBJ whole genome shotgun (WGS) entry which is preliminary data.</text>
</comment>
<proteinExistence type="inferred from homology"/>
<feature type="domain" description="Protein kinase" evidence="27">
    <location>
        <begin position="823"/>
        <end position="1091"/>
    </location>
</feature>
<dbReference type="FunFam" id="3.80.10.10:FF:000317">
    <property type="entry name" value="Inactive leucine-rich repeat receptor-like protein kinase"/>
    <property type="match status" value="1"/>
</dbReference>
<dbReference type="PROSITE" id="PS50011">
    <property type="entry name" value="PROTEIN_KINASE_DOM"/>
    <property type="match status" value="1"/>
</dbReference>
<keyword evidence="16 26" id="KW-1133">Transmembrane helix</keyword>
<comment type="catalytic activity">
    <reaction evidence="20">
        <text>L-threonyl-[protein] + ATP = O-phospho-L-threonyl-[protein] + ADP + H(+)</text>
        <dbReference type="Rhea" id="RHEA:46608"/>
        <dbReference type="Rhea" id="RHEA-COMP:11060"/>
        <dbReference type="Rhea" id="RHEA-COMP:11605"/>
        <dbReference type="ChEBI" id="CHEBI:15378"/>
        <dbReference type="ChEBI" id="CHEBI:30013"/>
        <dbReference type="ChEBI" id="CHEBI:30616"/>
        <dbReference type="ChEBI" id="CHEBI:61977"/>
        <dbReference type="ChEBI" id="CHEBI:456216"/>
        <dbReference type="EC" id="2.7.11.1"/>
    </reaction>
</comment>
<dbReference type="AlphaFoldDB" id="A0A8T0XMS7"/>
<dbReference type="InterPro" id="IPR001611">
    <property type="entry name" value="Leu-rich_rpt"/>
</dbReference>
<evidence type="ECO:0000256" key="22">
    <source>
        <dbReference type="ARBA" id="ARBA00054320"/>
    </source>
</evidence>
<evidence type="ECO:0000256" key="2">
    <source>
        <dbReference type="ARBA" id="ARBA00004389"/>
    </source>
</evidence>
<dbReference type="PROSITE" id="PS00108">
    <property type="entry name" value="PROTEIN_KINASE_ST"/>
    <property type="match status" value="1"/>
</dbReference>
<feature type="transmembrane region" description="Helical" evidence="26">
    <location>
        <begin position="12"/>
        <end position="32"/>
    </location>
</feature>
<keyword evidence="18" id="KW-0675">Receptor</keyword>
<dbReference type="FunFam" id="3.80.10.10:FF:000275">
    <property type="entry name" value="Leucine-rich repeat receptor-like protein kinase"/>
    <property type="match status" value="1"/>
</dbReference>
<keyword evidence="6" id="KW-0723">Serine/threonine-protein kinase</keyword>
<keyword evidence="9" id="KW-0808">Transferase</keyword>
<evidence type="ECO:0000256" key="19">
    <source>
        <dbReference type="ARBA" id="ARBA00023180"/>
    </source>
</evidence>
<evidence type="ECO:0000256" key="1">
    <source>
        <dbReference type="ARBA" id="ARBA00004162"/>
    </source>
</evidence>
<dbReference type="PROSITE" id="PS00107">
    <property type="entry name" value="PROTEIN_KINASE_ATP"/>
    <property type="match status" value="1"/>
</dbReference>
<dbReference type="EMBL" id="CM029037">
    <property type="protein sequence ID" value="KAG2658463.1"/>
    <property type="molecule type" value="Genomic_DNA"/>
</dbReference>
<dbReference type="Pfam" id="PF00560">
    <property type="entry name" value="LRR_1"/>
    <property type="match status" value="5"/>
</dbReference>
<evidence type="ECO:0000256" key="11">
    <source>
        <dbReference type="ARBA" id="ARBA00022729"/>
    </source>
</evidence>
<dbReference type="InterPro" id="IPR003591">
    <property type="entry name" value="Leu-rich_rpt_typical-subtyp"/>
</dbReference>
<dbReference type="GO" id="GO:0005886">
    <property type="term" value="C:plasma membrane"/>
    <property type="evidence" value="ECO:0007669"/>
    <property type="project" value="UniProtKB-SubCell"/>
</dbReference>
<dbReference type="FunFam" id="3.80.10.10:FF:000095">
    <property type="entry name" value="LRR receptor-like serine/threonine-protein kinase GSO1"/>
    <property type="match status" value="1"/>
</dbReference>
<evidence type="ECO:0000256" key="13">
    <source>
        <dbReference type="ARBA" id="ARBA00022741"/>
    </source>
</evidence>
<evidence type="ECO:0000313" key="29">
    <source>
        <dbReference type="Proteomes" id="UP000823388"/>
    </source>
</evidence>
<dbReference type="Pfam" id="PF13855">
    <property type="entry name" value="LRR_8"/>
    <property type="match status" value="3"/>
</dbReference>
<reference evidence="28" key="1">
    <citation type="submission" date="2020-05" db="EMBL/GenBank/DDBJ databases">
        <title>WGS assembly of Panicum virgatum.</title>
        <authorList>
            <person name="Lovell J.T."/>
            <person name="Jenkins J."/>
            <person name="Shu S."/>
            <person name="Juenger T.E."/>
            <person name="Schmutz J."/>
        </authorList>
    </citation>
    <scope>NUCLEOTIDE SEQUENCE</scope>
    <source>
        <strain evidence="28">AP13</strain>
    </source>
</reference>
<name>A0A8T0XMS7_PANVG</name>
<dbReference type="GO" id="GO:0004674">
    <property type="term" value="F:protein serine/threonine kinase activity"/>
    <property type="evidence" value="ECO:0007669"/>
    <property type="project" value="UniProtKB-KW"/>
</dbReference>
<keyword evidence="8" id="KW-0433">Leucine-rich repeat</keyword>
<dbReference type="Proteomes" id="UP000823388">
    <property type="component" value="Chromosome 1K"/>
</dbReference>
<comment type="similarity">
    <text evidence="3">Belongs to the protein kinase superfamily. Ser/Thr protein kinase family.</text>
</comment>
<dbReference type="Gene3D" id="3.30.200.20">
    <property type="entry name" value="Phosphorylase Kinase, domain 1"/>
    <property type="match status" value="1"/>
</dbReference>
<evidence type="ECO:0000256" key="9">
    <source>
        <dbReference type="ARBA" id="ARBA00022679"/>
    </source>
</evidence>
<evidence type="ECO:0000256" key="16">
    <source>
        <dbReference type="ARBA" id="ARBA00022989"/>
    </source>
</evidence>
<organism evidence="28 29">
    <name type="scientific">Panicum virgatum</name>
    <name type="common">Blackwell switchgrass</name>
    <dbReference type="NCBI Taxonomy" id="38727"/>
    <lineage>
        <taxon>Eukaryota</taxon>
        <taxon>Viridiplantae</taxon>
        <taxon>Streptophyta</taxon>
        <taxon>Embryophyta</taxon>
        <taxon>Tracheophyta</taxon>
        <taxon>Spermatophyta</taxon>
        <taxon>Magnoliopsida</taxon>
        <taxon>Liliopsida</taxon>
        <taxon>Poales</taxon>
        <taxon>Poaceae</taxon>
        <taxon>PACMAD clade</taxon>
        <taxon>Panicoideae</taxon>
        <taxon>Panicodae</taxon>
        <taxon>Paniceae</taxon>
        <taxon>Panicinae</taxon>
        <taxon>Panicum</taxon>
        <taxon>Panicum sect. Hiantes</taxon>
    </lineage>
</organism>
<dbReference type="GO" id="GO:0005789">
    <property type="term" value="C:endoplasmic reticulum membrane"/>
    <property type="evidence" value="ECO:0007669"/>
    <property type="project" value="UniProtKB-SubCell"/>
</dbReference>
<feature type="transmembrane region" description="Helical" evidence="26">
    <location>
        <begin position="767"/>
        <end position="791"/>
    </location>
</feature>
<dbReference type="PANTHER" id="PTHR27000">
    <property type="entry name" value="LEUCINE-RICH REPEAT RECEPTOR-LIKE PROTEIN KINASE FAMILY PROTEIN-RELATED"/>
    <property type="match status" value="1"/>
</dbReference>